<feature type="domain" description="Ig-like" evidence="23">
    <location>
        <begin position="405"/>
        <end position="515"/>
    </location>
</feature>
<dbReference type="SUPFAM" id="SSF48726">
    <property type="entry name" value="Immunoglobulin"/>
    <property type="match status" value="3"/>
</dbReference>
<dbReference type="InterPro" id="IPR001245">
    <property type="entry name" value="Ser-Thr/Tyr_kinase_cat_dom"/>
</dbReference>
<dbReference type="Gene3D" id="1.10.510.10">
    <property type="entry name" value="Transferase(Phosphotransferase) domain 1"/>
    <property type="match status" value="1"/>
</dbReference>
<keyword evidence="9 18" id="KW-0067">ATP-binding</keyword>
<keyword evidence="16" id="KW-0393">Immunoglobulin domain</keyword>
<evidence type="ECO:0000256" key="7">
    <source>
        <dbReference type="ARBA" id="ARBA00022741"/>
    </source>
</evidence>
<dbReference type="InterPro" id="IPR050122">
    <property type="entry name" value="RTK"/>
</dbReference>
<dbReference type="SMART" id="SM00219">
    <property type="entry name" value="TyrKc"/>
    <property type="match status" value="1"/>
</dbReference>
<keyword evidence="25" id="KW-1185">Reference proteome</keyword>
<evidence type="ECO:0000256" key="2">
    <source>
        <dbReference type="ARBA" id="ARBA00011902"/>
    </source>
</evidence>
<gene>
    <name evidence="24" type="ORF">CBOVIS_LOCUS2505</name>
</gene>
<feature type="chain" id="PRO_5035852400" description="receptor protein-tyrosine kinase" evidence="21">
    <location>
        <begin position="18"/>
        <end position="1479"/>
    </location>
</feature>
<evidence type="ECO:0000256" key="11">
    <source>
        <dbReference type="ARBA" id="ARBA00023136"/>
    </source>
</evidence>
<evidence type="ECO:0000256" key="16">
    <source>
        <dbReference type="ARBA" id="ARBA00023319"/>
    </source>
</evidence>
<dbReference type="SUPFAM" id="SSF56112">
    <property type="entry name" value="Protein kinase-like (PK-like)"/>
    <property type="match status" value="1"/>
</dbReference>
<keyword evidence="4" id="KW-0808">Transferase</keyword>
<evidence type="ECO:0000313" key="24">
    <source>
        <dbReference type="EMBL" id="CAB3399372.1"/>
    </source>
</evidence>
<accession>A0A8S1E6H4</accession>
<evidence type="ECO:0000256" key="9">
    <source>
        <dbReference type="ARBA" id="ARBA00022840"/>
    </source>
</evidence>
<keyword evidence="10 20" id="KW-1133">Transmembrane helix</keyword>
<evidence type="ECO:0000313" key="25">
    <source>
        <dbReference type="Proteomes" id="UP000494206"/>
    </source>
</evidence>
<evidence type="ECO:0000256" key="13">
    <source>
        <dbReference type="ARBA" id="ARBA00023157"/>
    </source>
</evidence>
<proteinExistence type="predicted"/>
<evidence type="ECO:0000256" key="17">
    <source>
        <dbReference type="ARBA" id="ARBA00051243"/>
    </source>
</evidence>
<feature type="domain" description="Protein kinase" evidence="22">
    <location>
        <begin position="653"/>
        <end position="945"/>
    </location>
</feature>
<keyword evidence="3" id="KW-0597">Phosphoprotein</keyword>
<dbReference type="InterPro" id="IPR017441">
    <property type="entry name" value="Protein_kinase_ATP_BS"/>
</dbReference>
<dbReference type="InterPro" id="IPR007110">
    <property type="entry name" value="Ig-like_dom"/>
</dbReference>
<dbReference type="EC" id="2.7.10.1" evidence="2"/>
<dbReference type="InterPro" id="IPR003598">
    <property type="entry name" value="Ig_sub2"/>
</dbReference>
<reference evidence="24 25" key="1">
    <citation type="submission" date="2020-04" db="EMBL/GenBank/DDBJ databases">
        <authorList>
            <person name="Laetsch R D."/>
            <person name="Stevens L."/>
            <person name="Kumar S."/>
            <person name="Blaxter L. M."/>
        </authorList>
    </citation>
    <scope>NUCLEOTIDE SEQUENCE [LARGE SCALE GENOMIC DNA]</scope>
</reference>
<dbReference type="GO" id="GO:0009653">
    <property type="term" value="P:anatomical structure morphogenesis"/>
    <property type="evidence" value="ECO:0007669"/>
    <property type="project" value="UniProtKB-ARBA"/>
</dbReference>
<dbReference type="EMBL" id="CADEPM010000002">
    <property type="protein sequence ID" value="CAB3399372.1"/>
    <property type="molecule type" value="Genomic_DNA"/>
</dbReference>
<name>A0A8S1E6H4_9PELO</name>
<evidence type="ECO:0000256" key="8">
    <source>
        <dbReference type="ARBA" id="ARBA00022777"/>
    </source>
</evidence>
<evidence type="ECO:0000256" key="15">
    <source>
        <dbReference type="ARBA" id="ARBA00023180"/>
    </source>
</evidence>
<evidence type="ECO:0000256" key="12">
    <source>
        <dbReference type="ARBA" id="ARBA00023137"/>
    </source>
</evidence>
<dbReference type="InterPro" id="IPR020635">
    <property type="entry name" value="Tyr_kinase_cat_dom"/>
</dbReference>
<dbReference type="PROSITE" id="PS50835">
    <property type="entry name" value="IG_LIKE"/>
    <property type="match status" value="3"/>
</dbReference>
<evidence type="ECO:0000256" key="3">
    <source>
        <dbReference type="ARBA" id="ARBA00022553"/>
    </source>
</evidence>
<dbReference type="InterPro" id="IPR013098">
    <property type="entry name" value="Ig_I-set"/>
</dbReference>
<dbReference type="PANTHER" id="PTHR24416">
    <property type="entry name" value="TYROSINE-PROTEIN KINASE RECEPTOR"/>
    <property type="match status" value="1"/>
</dbReference>
<dbReference type="InterPro" id="IPR000719">
    <property type="entry name" value="Prot_kinase_dom"/>
</dbReference>
<comment type="subcellular location">
    <subcellularLocation>
        <location evidence="1">Membrane</location>
        <topology evidence="1">Single-pass membrane protein</topology>
    </subcellularLocation>
</comment>
<keyword evidence="11 20" id="KW-0472">Membrane</keyword>
<dbReference type="GO" id="GO:0004714">
    <property type="term" value="F:transmembrane receptor protein tyrosine kinase activity"/>
    <property type="evidence" value="ECO:0007669"/>
    <property type="project" value="UniProtKB-EC"/>
</dbReference>
<comment type="caution">
    <text evidence="24">The sequence shown here is derived from an EMBL/GenBank/DDBJ whole genome shotgun (WGS) entry which is preliminary data.</text>
</comment>
<feature type="domain" description="Ig-like" evidence="23">
    <location>
        <begin position="306"/>
        <end position="385"/>
    </location>
</feature>
<evidence type="ECO:0000256" key="1">
    <source>
        <dbReference type="ARBA" id="ARBA00004167"/>
    </source>
</evidence>
<evidence type="ECO:0000256" key="14">
    <source>
        <dbReference type="ARBA" id="ARBA00023170"/>
    </source>
</evidence>
<evidence type="ECO:0000256" key="10">
    <source>
        <dbReference type="ARBA" id="ARBA00022989"/>
    </source>
</evidence>
<keyword evidence="5 20" id="KW-0812">Transmembrane</keyword>
<keyword evidence="7 18" id="KW-0547">Nucleotide-binding</keyword>
<keyword evidence="13" id="KW-1015">Disulfide bond</keyword>
<dbReference type="InterPro" id="IPR036179">
    <property type="entry name" value="Ig-like_dom_sf"/>
</dbReference>
<evidence type="ECO:0000259" key="23">
    <source>
        <dbReference type="PROSITE" id="PS50835"/>
    </source>
</evidence>
<dbReference type="PANTHER" id="PTHR24416:SF550">
    <property type="entry name" value="FIBROBLAST GROWTH FACTOR RECEPTOR HOMOLOG 1-RELATED"/>
    <property type="match status" value="1"/>
</dbReference>
<evidence type="ECO:0000256" key="20">
    <source>
        <dbReference type="SAM" id="Phobius"/>
    </source>
</evidence>
<feature type="transmembrane region" description="Helical" evidence="20">
    <location>
        <begin position="1187"/>
        <end position="1209"/>
    </location>
</feature>
<dbReference type="OrthoDB" id="5984265at2759"/>
<dbReference type="GO" id="GO:0007169">
    <property type="term" value="P:cell surface receptor protein tyrosine kinase signaling pathway"/>
    <property type="evidence" value="ECO:0007669"/>
    <property type="project" value="TreeGrafter"/>
</dbReference>
<dbReference type="InterPro" id="IPR008266">
    <property type="entry name" value="Tyr_kinase_AS"/>
</dbReference>
<keyword evidence="15" id="KW-0325">Glycoprotein</keyword>
<dbReference type="Pfam" id="PF07714">
    <property type="entry name" value="PK_Tyr_Ser-Thr"/>
    <property type="match status" value="1"/>
</dbReference>
<dbReference type="FunFam" id="2.60.40.10:FF:001689">
    <property type="entry name" value="Myoblast growth factor receptor egl-15"/>
    <property type="match status" value="1"/>
</dbReference>
<keyword evidence="14" id="KW-0675">Receptor</keyword>
<dbReference type="Gene3D" id="2.60.40.10">
    <property type="entry name" value="Immunoglobulins"/>
    <property type="match status" value="3"/>
</dbReference>
<feature type="domain" description="Ig-like" evidence="23">
    <location>
        <begin position="30"/>
        <end position="121"/>
    </location>
</feature>
<dbReference type="GO" id="GO:0005524">
    <property type="term" value="F:ATP binding"/>
    <property type="evidence" value="ECO:0007669"/>
    <property type="project" value="UniProtKB-UniRule"/>
</dbReference>
<sequence>MVYLLVLLFAIISSSITHPSPDQKFRENVPRFKSPHSPKKEVYLGDKIRLNCLASSNSPFLVEWFRNDKLVTEKVMDHGRMQKERDGMLFSINHITVSDQGMWSCRVTNSYGKITRNFTIEVIDFCDYFLIPDINAKSIPMECVCLWRYTKERKRTDIDYSAATEANCKKYESRMISRARNPISGTLCFKPPCNFTGVFAKSVFNSFDPNSVTRVTLTEDDLHDVEEEFDQTRWESMSNEKKIARARHILRFRKINRELGMIKINSDEDDDDDDEEEDINYNQPISADVSLMELNYTEEAPYFKNPNATFIINETHGLPAGRTLKLNCRVYGNPEPRIVWYKDNERLTRRSSRNGGYSFKFKRFTLELEDSVESDAGTYRCEAYNFLGTATKFFHVIVVNRMRRPPIILPNVLKNLTVNVNDTATFNCKVMSDLVPHIMWVRINKVNGSYHYYNDTAGEHMFSYTEMDAMDNAHVHHSGEESTLTLRNVTLDDQGVYACISGNSLGMTIENATLTVNDFVSIRLLTGDDPSTKKLESTIMTFFAISLASVLLFIICFFSIFYRYKIKKKEMMDDTVGLVPKKKRVVVNKKPPDENDGADIPTYQIQIIEQAISPKEAGKRKRQQAENGDNADNVLPEYEVDSDPNWEIKRERLKLIHMLGEGAFGEVWKAQLAGEKGEEIPVAVKRLKMSAHEKELIDLVSEMETFKIIGKHENLLRLIGCCTGSGPLYVVLELCRHGNLRDFLRAHRPKEEKSSKKSSQDLEDYLEPRKISDKEEIDLIPNLTQRHLVGFAWQVAKGMDFMAKKKIIHRDLAARNVLVADNHILKISDFGLSRDVHCNDYYRKRGNGRLPIKWMALEALDSHMYTIESDVWSFGILLWEIMTLGGTPYPTIAMPELYSTLKEGYRMEAPHNCPDEVYNIMVACWQEKRENRPSFSTIVDYLDWMLVQSVDDGEIADRLESKSATVSPANSLMNFVKKRKHRPLSAPVNLPSLPQHDICDDDMDEAVSHNGDLYHFYCNDKNNPKHPSGENLSRGLLPGYVKPDNLIQIGGITNPSLDSAIGSPAWPSYERTSNNNLNSVNTTCLGKNAIYYNINNKVQYTYFDFNPRSIMTRSRDSAICEDSYYNRYPIYSNICIDERIWTEATTFDVIVKLTKDGEIIIDGMRTTNTIVVELNRVLLIMSPHADLVLVLIVTTTSISHVVVIMNAILRICQFTTLTLASLLRILDTQDQLIMVHHTFMTIAHVPMNYVTLTDVIITEYHIDIIMIMKMSFQPIDWILPNFLKTIVVVVIVTKTDIDQGIITDAHKIFITVRHAIMITVHTVRTKMIKIQPILGIIMMTWIQEFLMLTIRCAVLNLASRLKNIDIIGLMTKEDTNIQNPIRKPTADEDQELCTTGNRNMHQLVHIVHIFAVVDVDVVFIVVRIRKKNRAAGDFKRSTQEIIFIMNQIILFVDVENTDKRDEAVRPFASIAEAVPISME</sequence>
<feature type="signal peptide" evidence="21">
    <location>
        <begin position="1"/>
        <end position="17"/>
    </location>
</feature>
<keyword evidence="12" id="KW-0829">Tyrosine-protein kinase</keyword>
<evidence type="ECO:0000259" key="22">
    <source>
        <dbReference type="PROSITE" id="PS50011"/>
    </source>
</evidence>
<dbReference type="InterPro" id="IPR003599">
    <property type="entry name" value="Ig_sub"/>
</dbReference>
<feature type="transmembrane region" description="Helical" evidence="20">
    <location>
        <begin position="1403"/>
        <end position="1422"/>
    </location>
</feature>
<feature type="region of interest" description="Disordered" evidence="19">
    <location>
        <begin position="615"/>
        <end position="636"/>
    </location>
</feature>
<comment type="catalytic activity">
    <reaction evidence="17">
        <text>L-tyrosyl-[protein] + ATP = O-phospho-L-tyrosyl-[protein] + ADP + H(+)</text>
        <dbReference type="Rhea" id="RHEA:10596"/>
        <dbReference type="Rhea" id="RHEA-COMP:10136"/>
        <dbReference type="Rhea" id="RHEA-COMP:20101"/>
        <dbReference type="ChEBI" id="CHEBI:15378"/>
        <dbReference type="ChEBI" id="CHEBI:30616"/>
        <dbReference type="ChEBI" id="CHEBI:46858"/>
        <dbReference type="ChEBI" id="CHEBI:61978"/>
        <dbReference type="ChEBI" id="CHEBI:456216"/>
        <dbReference type="EC" id="2.7.10.1"/>
    </reaction>
</comment>
<dbReference type="PROSITE" id="PS00107">
    <property type="entry name" value="PROTEIN_KINASE_ATP"/>
    <property type="match status" value="1"/>
</dbReference>
<dbReference type="InterPro" id="IPR011009">
    <property type="entry name" value="Kinase-like_dom_sf"/>
</dbReference>
<evidence type="ECO:0000256" key="19">
    <source>
        <dbReference type="SAM" id="MobiDB-lite"/>
    </source>
</evidence>
<feature type="binding site" evidence="18">
    <location>
        <position position="685"/>
    </location>
    <ligand>
        <name>ATP</name>
        <dbReference type="ChEBI" id="CHEBI:30616"/>
    </ligand>
</feature>
<dbReference type="FunFam" id="1.10.510.10:FF:000089">
    <property type="entry name" value="Tyrosine-protein kinase receptor TYRO3"/>
    <property type="match status" value="1"/>
</dbReference>
<dbReference type="Proteomes" id="UP000494206">
    <property type="component" value="Unassembled WGS sequence"/>
</dbReference>
<dbReference type="FunFam" id="3.30.200.20:FF:000698">
    <property type="entry name" value="Myoblast growth factor receptor egl-15"/>
    <property type="match status" value="1"/>
</dbReference>
<dbReference type="SMART" id="SM00409">
    <property type="entry name" value="IG"/>
    <property type="match status" value="3"/>
</dbReference>
<evidence type="ECO:0000256" key="5">
    <source>
        <dbReference type="ARBA" id="ARBA00022692"/>
    </source>
</evidence>
<keyword evidence="8" id="KW-0418">Kinase</keyword>
<dbReference type="PRINTS" id="PR00109">
    <property type="entry name" value="TYRKINASE"/>
</dbReference>
<dbReference type="PROSITE" id="PS00109">
    <property type="entry name" value="PROTEIN_KINASE_TYR"/>
    <property type="match status" value="1"/>
</dbReference>
<evidence type="ECO:0000256" key="4">
    <source>
        <dbReference type="ARBA" id="ARBA00022679"/>
    </source>
</evidence>
<protein>
    <recommendedName>
        <fullName evidence="2">receptor protein-tyrosine kinase</fullName>
        <ecNumber evidence="2">2.7.10.1</ecNumber>
    </recommendedName>
</protein>
<dbReference type="InterPro" id="IPR013783">
    <property type="entry name" value="Ig-like_fold"/>
</dbReference>
<evidence type="ECO:0000256" key="18">
    <source>
        <dbReference type="PROSITE-ProRule" id="PRU10141"/>
    </source>
</evidence>
<keyword evidence="6 21" id="KW-0732">Signal</keyword>
<dbReference type="GO" id="GO:0043235">
    <property type="term" value="C:receptor complex"/>
    <property type="evidence" value="ECO:0007669"/>
    <property type="project" value="TreeGrafter"/>
</dbReference>
<dbReference type="GO" id="GO:0005886">
    <property type="term" value="C:plasma membrane"/>
    <property type="evidence" value="ECO:0007669"/>
    <property type="project" value="TreeGrafter"/>
</dbReference>
<evidence type="ECO:0000256" key="21">
    <source>
        <dbReference type="SAM" id="SignalP"/>
    </source>
</evidence>
<dbReference type="Gene3D" id="3.30.200.20">
    <property type="entry name" value="Phosphorylase Kinase, domain 1"/>
    <property type="match status" value="1"/>
</dbReference>
<feature type="transmembrane region" description="Helical" evidence="20">
    <location>
        <begin position="539"/>
        <end position="562"/>
    </location>
</feature>
<dbReference type="PROSITE" id="PS50011">
    <property type="entry name" value="PROTEIN_KINASE_DOM"/>
    <property type="match status" value="1"/>
</dbReference>
<organism evidence="24 25">
    <name type="scientific">Caenorhabditis bovis</name>
    <dbReference type="NCBI Taxonomy" id="2654633"/>
    <lineage>
        <taxon>Eukaryota</taxon>
        <taxon>Metazoa</taxon>
        <taxon>Ecdysozoa</taxon>
        <taxon>Nematoda</taxon>
        <taxon>Chromadorea</taxon>
        <taxon>Rhabditida</taxon>
        <taxon>Rhabditina</taxon>
        <taxon>Rhabditomorpha</taxon>
        <taxon>Rhabditoidea</taxon>
        <taxon>Rhabditidae</taxon>
        <taxon>Peloderinae</taxon>
        <taxon>Caenorhabditis</taxon>
    </lineage>
</organism>
<dbReference type="Pfam" id="PF07679">
    <property type="entry name" value="I-set"/>
    <property type="match status" value="3"/>
</dbReference>
<evidence type="ECO:0000256" key="6">
    <source>
        <dbReference type="ARBA" id="ARBA00022729"/>
    </source>
</evidence>
<dbReference type="FunFam" id="2.60.40.10:FF:001641">
    <property type="entry name" value="Myoblast growth factor receptor egl-15"/>
    <property type="match status" value="2"/>
</dbReference>
<dbReference type="SMART" id="SM00408">
    <property type="entry name" value="IGc2"/>
    <property type="match status" value="3"/>
</dbReference>